<gene>
    <name evidence="2" type="ORF">A2876_00355</name>
</gene>
<keyword evidence="1" id="KW-1133">Transmembrane helix</keyword>
<keyword evidence="1" id="KW-0472">Membrane</keyword>
<keyword evidence="1" id="KW-0812">Transmembrane</keyword>
<feature type="transmembrane region" description="Helical" evidence="1">
    <location>
        <begin position="181"/>
        <end position="198"/>
    </location>
</feature>
<dbReference type="InterPro" id="IPR009574">
    <property type="entry name" value="DUF1189"/>
</dbReference>
<evidence type="ECO:0000313" key="3">
    <source>
        <dbReference type="Proteomes" id="UP000178176"/>
    </source>
</evidence>
<evidence type="ECO:0008006" key="4">
    <source>
        <dbReference type="Google" id="ProtNLM"/>
    </source>
</evidence>
<evidence type="ECO:0000313" key="2">
    <source>
        <dbReference type="EMBL" id="OGC92989.1"/>
    </source>
</evidence>
<feature type="transmembrane region" description="Helical" evidence="1">
    <location>
        <begin position="205"/>
        <end position="224"/>
    </location>
</feature>
<accession>A0A1F4YG84</accession>
<sequence length="260" mass="29307">MISTFRETIISLRDPKYPEVIVKKTIPQSIWYWLKYLLFFTLIPLIFLTFSLTYYTPQLPRIIQEHFPEFSLTVSQGQASVVPNEPYKFATPESIFIIDTTTGSAQSLADYTSGFVISRDRLYVKSPDGNLSDLPLSELGDFSYNREELSAWISRRLFAVWLAALAGLLFFAFVAVLSYTLFNFALIFLWSVILALLGRISHRSLSFAACLKVSVHAAVLPLVISAVTFLGSSALITLLNIALFVFYSLSWSKSLTRPAK</sequence>
<dbReference type="Proteomes" id="UP000178176">
    <property type="component" value="Unassembled WGS sequence"/>
</dbReference>
<reference evidence="2 3" key="1">
    <citation type="journal article" date="2016" name="Nat. Commun.">
        <title>Thousands of microbial genomes shed light on interconnected biogeochemical processes in an aquifer system.</title>
        <authorList>
            <person name="Anantharaman K."/>
            <person name="Brown C.T."/>
            <person name="Hug L.A."/>
            <person name="Sharon I."/>
            <person name="Castelle C.J."/>
            <person name="Probst A.J."/>
            <person name="Thomas B.C."/>
            <person name="Singh A."/>
            <person name="Wilkins M.J."/>
            <person name="Karaoz U."/>
            <person name="Brodie E.L."/>
            <person name="Williams K.H."/>
            <person name="Hubbard S.S."/>
            <person name="Banfield J.F."/>
        </authorList>
    </citation>
    <scope>NUCLEOTIDE SEQUENCE [LARGE SCALE GENOMIC DNA]</scope>
</reference>
<protein>
    <recommendedName>
        <fullName evidence="4">DUF1189 domain-containing protein</fullName>
    </recommendedName>
</protein>
<dbReference type="AlphaFoldDB" id="A0A1F4YG84"/>
<proteinExistence type="predicted"/>
<feature type="transmembrane region" description="Helical" evidence="1">
    <location>
        <begin position="33"/>
        <end position="55"/>
    </location>
</feature>
<comment type="caution">
    <text evidence="2">The sequence shown here is derived from an EMBL/GenBank/DDBJ whole genome shotgun (WGS) entry which is preliminary data.</text>
</comment>
<feature type="transmembrane region" description="Helical" evidence="1">
    <location>
        <begin position="157"/>
        <end position="175"/>
    </location>
</feature>
<dbReference type="EMBL" id="MEXH01000002">
    <property type="protein sequence ID" value="OGC92989.1"/>
    <property type="molecule type" value="Genomic_DNA"/>
</dbReference>
<organism evidence="2 3">
    <name type="scientific">Candidatus Amesbacteria bacterium RIFCSPHIGHO2_01_FULL_48_32b</name>
    <dbReference type="NCBI Taxonomy" id="1797253"/>
    <lineage>
        <taxon>Bacteria</taxon>
        <taxon>Candidatus Amesiibacteriota</taxon>
    </lineage>
</organism>
<name>A0A1F4YG84_9BACT</name>
<evidence type="ECO:0000256" key="1">
    <source>
        <dbReference type="SAM" id="Phobius"/>
    </source>
</evidence>
<dbReference type="Pfam" id="PF06691">
    <property type="entry name" value="DUF1189"/>
    <property type="match status" value="1"/>
</dbReference>
<feature type="transmembrane region" description="Helical" evidence="1">
    <location>
        <begin position="230"/>
        <end position="250"/>
    </location>
</feature>